<dbReference type="PROSITE" id="PS51257">
    <property type="entry name" value="PROKAR_LIPOPROTEIN"/>
    <property type="match status" value="1"/>
</dbReference>
<reference evidence="3 4" key="1">
    <citation type="submission" date="2023-11" db="EMBL/GenBank/DDBJ databases">
        <title>Lentzea sokolovensis, sp. nov., Lentzea kristufkii, sp. nov., and Lentzea miocenensis, sp. nov., rare actinobacteria from Sokolov Coal Basin, Miocene lacustrine sediment, Czech Republic.</title>
        <authorList>
            <person name="Lara A."/>
            <person name="Kotroba L."/>
            <person name="Nouioui I."/>
            <person name="Neumann-Schaal M."/>
            <person name="Mast Y."/>
            <person name="Chronakova A."/>
        </authorList>
    </citation>
    <scope>NUCLEOTIDE SEQUENCE [LARGE SCALE GENOMIC DNA]</scope>
    <source>
        <strain evidence="3 4">BCCO 10_0856</strain>
    </source>
</reference>
<dbReference type="RefSeq" id="WP_319966006.1">
    <property type="nucleotide sequence ID" value="NZ_JAXAVW010000008.1"/>
</dbReference>
<feature type="chain" id="PRO_5045608048" evidence="2">
    <location>
        <begin position="23"/>
        <end position="174"/>
    </location>
</feature>
<dbReference type="EMBL" id="JAXAVW010000008">
    <property type="protein sequence ID" value="MDX8030955.1"/>
    <property type="molecule type" value="Genomic_DNA"/>
</dbReference>
<name>A0ABU4SYN7_9PSEU</name>
<feature type="signal peptide" evidence="2">
    <location>
        <begin position="1"/>
        <end position="22"/>
    </location>
</feature>
<accession>A0ABU4SYN7</accession>
<gene>
    <name evidence="3" type="ORF">SK803_12065</name>
</gene>
<evidence type="ECO:0000256" key="1">
    <source>
        <dbReference type="SAM" id="MobiDB-lite"/>
    </source>
</evidence>
<protein>
    <submittedName>
        <fullName evidence="3">DUF3558 family protein</fullName>
    </submittedName>
</protein>
<dbReference type="Pfam" id="PF12079">
    <property type="entry name" value="DUF3558"/>
    <property type="match status" value="1"/>
</dbReference>
<evidence type="ECO:0000313" key="3">
    <source>
        <dbReference type="EMBL" id="MDX8030955.1"/>
    </source>
</evidence>
<sequence>MKRTLIAAAVGFAALSAGCSGTAGQAKPDPTGTTPTSGAASGLDSIKPCELLSDTEMKQLGITDAGKPEKLGSADSCSWNISGNGGVHVGVRKDRGVKDLTLEGNKKYEVPVGKFTATKVEGQDGSADTCSIVISVTEGSSVSVVSNLSGGREDTAASCERATKAATLVAAKLP</sequence>
<comment type="caution">
    <text evidence="3">The sequence shown here is derived from an EMBL/GenBank/DDBJ whole genome shotgun (WGS) entry which is preliminary data.</text>
</comment>
<evidence type="ECO:0000256" key="2">
    <source>
        <dbReference type="SAM" id="SignalP"/>
    </source>
</evidence>
<organism evidence="3 4">
    <name type="scientific">Lentzea miocenica</name>
    <dbReference type="NCBI Taxonomy" id="3095431"/>
    <lineage>
        <taxon>Bacteria</taxon>
        <taxon>Bacillati</taxon>
        <taxon>Actinomycetota</taxon>
        <taxon>Actinomycetes</taxon>
        <taxon>Pseudonocardiales</taxon>
        <taxon>Pseudonocardiaceae</taxon>
        <taxon>Lentzea</taxon>
    </lineage>
</organism>
<proteinExistence type="predicted"/>
<keyword evidence="2" id="KW-0732">Signal</keyword>
<dbReference type="InterPro" id="IPR024520">
    <property type="entry name" value="DUF3558"/>
</dbReference>
<feature type="compositionally biased region" description="Low complexity" evidence="1">
    <location>
        <begin position="30"/>
        <end position="42"/>
    </location>
</feature>
<evidence type="ECO:0000313" key="4">
    <source>
        <dbReference type="Proteomes" id="UP001285521"/>
    </source>
</evidence>
<keyword evidence="4" id="KW-1185">Reference proteome</keyword>
<dbReference type="Proteomes" id="UP001285521">
    <property type="component" value="Unassembled WGS sequence"/>
</dbReference>
<feature type="region of interest" description="Disordered" evidence="1">
    <location>
        <begin position="21"/>
        <end position="44"/>
    </location>
</feature>